<dbReference type="Proteomes" id="UP000288943">
    <property type="component" value="Chromosome"/>
</dbReference>
<dbReference type="Proteomes" id="UP001527202">
    <property type="component" value="Unassembled WGS sequence"/>
</dbReference>
<dbReference type="Pfam" id="PF08811">
    <property type="entry name" value="DUF1800"/>
    <property type="match status" value="1"/>
</dbReference>
<dbReference type="RefSeq" id="WP_042229328.1">
    <property type="nucleotide sequence ID" value="NZ_CP026520.1"/>
</dbReference>
<name>A0A410WSZ4_9BACL</name>
<evidence type="ECO:0000313" key="1">
    <source>
        <dbReference type="EMBL" id="MCY9595717.1"/>
    </source>
</evidence>
<reference evidence="2 3" key="1">
    <citation type="submission" date="2018-01" db="EMBL/GenBank/DDBJ databases">
        <title>The whole genome sequencing and assembly of Paenibacillus chitinolyticus KCCM 41400 strain.</title>
        <authorList>
            <person name="Kim J.-Y."/>
            <person name="Park M.-K."/>
            <person name="Lee Y.-J."/>
            <person name="Yi H."/>
            <person name="Bahn Y.-S."/>
            <person name="Kim J.F."/>
            <person name="Lee D.-W."/>
        </authorList>
    </citation>
    <scope>NUCLEOTIDE SEQUENCE [LARGE SCALE GENOMIC DNA]</scope>
    <source>
        <strain evidence="2 3">KCCM 41400</strain>
    </source>
</reference>
<organism evidence="2 3">
    <name type="scientific">Paenibacillus chitinolyticus</name>
    <dbReference type="NCBI Taxonomy" id="79263"/>
    <lineage>
        <taxon>Bacteria</taxon>
        <taxon>Bacillati</taxon>
        <taxon>Bacillota</taxon>
        <taxon>Bacilli</taxon>
        <taxon>Bacillales</taxon>
        <taxon>Paenibacillaceae</taxon>
        <taxon>Paenibacillus</taxon>
    </lineage>
</organism>
<reference evidence="1 4" key="2">
    <citation type="submission" date="2022-05" db="EMBL/GenBank/DDBJ databases">
        <title>Genome Sequencing of Bee-Associated Microbes.</title>
        <authorList>
            <person name="Dunlap C."/>
        </authorList>
    </citation>
    <scope>NUCLEOTIDE SEQUENCE [LARGE SCALE GENOMIC DNA]</scope>
    <source>
        <strain evidence="1 4">NRRL B-23120</strain>
    </source>
</reference>
<evidence type="ECO:0000313" key="3">
    <source>
        <dbReference type="Proteomes" id="UP000288943"/>
    </source>
</evidence>
<keyword evidence="4" id="KW-1185">Reference proteome</keyword>
<dbReference type="InterPro" id="IPR014917">
    <property type="entry name" value="DUF1800"/>
</dbReference>
<dbReference type="AlphaFoldDB" id="A0A410WSZ4"/>
<accession>A0A410WSZ4</accession>
<dbReference type="EMBL" id="JAMDMJ010000008">
    <property type="protein sequence ID" value="MCY9595717.1"/>
    <property type="molecule type" value="Genomic_DNA"/>
</dbReference>
<dbReference type="GeneID" id="95374618"/>
<dbReference type="KEGG" id="pchi:PC41400_07265"/>
<proteinExistence type="predicted"/>
<sequence>MKPWTEKEVLHLLGRASFSATPGEVDRCLKLGREETVRRLTSGQPLADGAASALVFSEVKADEKPLIVTGMGDQQTYWLYRMIASPAPLVEKMTLFWHGHFASSQYKVSDIKLMVRQNGLFRQHALGSFRKLTEEIGQDPAMLLYLDSYTNQKGSPNENYAREMMELFTLGIGNYTEQDVKEAARSLTGWSYTRKTDIVQYQEARHDAGHKVFLGEAGYFDSADVVRVVFKQAALPKFLATKLLQYFAAENPSEAWIDRVAGNIAKMPTIENVLYELFVSDEFYEEAYRMSLIKNPAEYVAGAMRTLGLPLTATFRASMGLMGMDLYAPPDVSGWKGGASWLATSRLIARYQFAEKVAKRVTDDQLQSLVPQGTQTGPEAYVEGWRRGMGLAPLGKNTMNVLKQYAAETIVNSKKPAGGKRSLLQLLLISPEAQMK</sequence>
<dbReference type="OrthoDB" id="9772295at2"/>
<protein>
    <submittedName>
        <fullName evidence="2">DUF1800 domain-containing protein</fullName>
    </submittedName>
</protein>
<evidence type="ECO:0000313" key="4">
    <source>
        <dbReference type="Proteomes" id="UP001527202"/>
    </source>
</evidence>
<evidence type="ECO:0000313" key="2">
    <source>
        <dbReference type="EMBL" id="QAV17473.1"/>
    </source>
</evidence>
<gene>
    <name evidence="1" type="ORF">M5X16_08025</name>
    <name evidence="2" type="ORF">PC41400_07265</name>
</gene>
<dbReference type="EMBL" id="CP026520">
    <property type="protein sequence ID" value="QAV17473.1"/>
    <property type="molecule type" value="Genomic_DNA"/>
</dbReference>